<dbReference type="EMBL" id="BBWV01000001">
    <property type="protein sequence ID" value="GAO41826.1"/>
    <property type="molecule type" value="Genomic_DNA"/>
</dbReference>
<comment type="similarity">
    <text evidence="1">Belongs to the nitroreductase family.</text>
</comment>
<dbReference type="RefSeq" id="WP_046367620.1">
    <property type="nucleotide sequence ID" value="NZ_BBWV01000001.1"/>
</dbReference>
<sequence length="216" mass="23720">MKYLQDLDWRYAAKRMNGQAVPVAKLENIKEAIRLAPSSLGLQPYSIIVVEDAALREALSPAIFHQPQVKEGSALIIFAAWKDITEEQVDAYLANIAATRNIPVEGLGDFRKMILGAVSGKTPEQIFQWNARQAYIALGYATAAAAFEQVDSTPMEGFSPEAVNRILSLEEKGLSAVAVLALGFRDAEKDNMARAPKVRRPSKALFTHYENELATA</sequence>
<dbReference type="InterPro" id="IPR029479">
    <property type="entry name" value="Nitroreductase"/>
</dbReference>
<dbReference type="InterPro" id="IPR000415">
    <property type="entry name" value="Nitroreductase-like"/>
</dbReference>
<gene>
    <name evidence="4" type="primary">nfnB</name>
    <name evidence="4" type="ORF">FPE01S_01_08410</name>
</gene>
<dbReference type="STRING" id="1220578.FPE01S_01_08410"/>
<name>A0A0E9MWK7_9BACT</name>
<reference evidence="4 5" key="1">
    <citation type="submission" date="2015-04" db="EMBL/GenBank/DDBJ databases">
        <title>Whole genome shotgun sequence of Flavihumibacter petaseus NBRC 106054.</title>
        <authorList>
            <person name="Miyazawa S."/>
            <person name="Hosoyama A."/>
            <person name="Hashimoto M."/>
            <person name="Noguchi M."/>
            <person name="Tsuchikane K."/>
            <person name="Ohji S."/>
            <person name="Yamazoe A."/>
            <person name="Ichikawa N."/>
            <person name="Kimura A."/>
            <person name="Fujita N."/>
        </authorList>
    </citation>
    <scope>NUCLEOTIDE SEQUENCE [LARGE SCALE GENOMIC DNA]</scope>
    <source>
        <strain evidence="4 5">NBRC 106054</strain>
    </source>
</reference>
<dbReference type="PANTHER" id="PTHR43673">
    <property type="entry name" value="NAD(P)H NITROREDUCTASE YDGI-RELATED"/>
    <property type="match status" value="1"/>
</dbReference>
<organism evidence="4 5">
    <name type="scientific">Flavihumibacter petaseus NBRC 106054</name>
    <dbReference type="NCBI Taxonomy" id="1220578"/>
    <lineage>
        <taxon>Bacteria</taxon>
        <taxon>Pseudomonadati</taxon>
        <taxon>Bacteroidota</taxon>
        <taxon>Chitinophagia</taxon>
        <taxon>Chitinophagales</taxon>
        <taxon>Chitinophagaceae</taxon>
        <taxon>Flavihumibacter</taxon>
    </lineage>
</organism>
<dbReference type="GO" id="GO:0016491">
    <property type="term" value="F:oxidoreductase activity"/>
    <property type="evidence" value="ECO:0007669"/>
    <property type="project" value="UniProtKB-KW"/>
</dbReference>
<evidence type="ECO:0000256" key="2">
    <source>
        <dbReference type="ARBA" id="ARBA00023002"/>
    </source>
</evidence>
<evidence type="ECO:0000313" key="5">
    <source>
        <dbReference type="Proteomes" id="UP000033121"/>
    </source>
</evidence>
<comment type="caution">
    <text evidence="4">The sequence shown here is derived from an EMBL/GenBank/DDBJ whole genome shotgun (WGS) entry which is preliminary data.</text>
</comment>
<keyword evidence="2" id="KW-0560">Oxidoreductase</keyword>
<dbReference type="OrthoDB" id="9809288at2"/>
<feature type="domain" description="Nitroreductase" evidence="3">
    <location>
        <begin position="9"/>
        <end position="183"/>
    </location>
</feature>
<keyword evidence="5" id="KW-1185">Reference proteome</keyword>
<protein>
    <submittedName>
        <fullName evidence="4">Putative oxidoreductase</fullName>
    </submittedName>
</protein>
<evidence type="ECO:0000256" key="1">
    <source>
        <dbReference type="ARBA" id="ARBA00007118"/>
    </source>
</evidence>
<dbReference type="PANTHER" id="PTHR43673:SF10">
    <property type="entry name" value="NADH DEHYDROGENASE_NAD(P)H NITROREDUCTASE XCC3605-RELATED"/>
    <property type="match status" value="1"/>
</dbReference>
<dbReference type="AlphaFoldDB" id="A0A0E9MWK7"/>
<evidence type="ECO:0000259" key="3">
    <source>
        <dbReference type="Pfam" id="PF00881"/>
    </source>
</evidence>
<evidence type="ECO:0000313" key="4">
    <source>
        <dbReference type="EMBL" id="GAO41826.1"/>
    </source>
</evidence>
<accession>A0A0E9MWK7</accession>
<proteinExistence type="inferred from homology"/>
<dbReference type="Gene3D" id="3.40.109.10">
    <property type="entry name" value="NADH Oxidase"/>
    <property type="match status" value="1"/>
</dbReference>
<dbReference type="SUPFAM" id="SSF55469">
    <property type="entry name" value="FMN-dependent nitroreductase-like"/>
    <property type="match status" value="1"/>
</dbReference>
<dbReference type="Pfam" id="PF00881">
    <property type="entry name" value="Nitroreductase"/>
    <property type="match status" value="1"/>
</dbReference>
<dbReference type="Proteomes" id="UP000033121">
    <property type="component" value="Unassembled WGS sequence"/>
</dbReference>